<evidence type="ECO:0000256" key="1">
    <source>
        <dbReference type="SAM" id="MobiDB-lite"/>
    </source>
</evidence>
<name>A0A6A6TR21_9PLEO</name>
<feature type="compositionally biased region" description="Basic residues" evidence="1">
    <location>
        <begin position="171"/>
        <end position="183"/>
    </location>
</feature>
<dbReference type="AlphaFoldDB" id="A0A6A6TR21"/>
<protein>
    <submittedName>
        <fullName evidence="2">Uncharacterized protein</fullName>
    </submittedName>
</protein>
<feature type="compositionally biased region" description="Basic residues" evidence="1">
    <location>
        <begin position="143"/>
        <end position="161"/>
    </location>
</feature>
<proteinExistence type="predicted"/>
<feature type="region of interest" description="Disordered" evidence="1">
    <location>
        <begin position="76"/>
        <end position="119"/>
    </location>
</feature>
<gene>
    <name evidence="2" type="ORF">K491DRAFT_673424</name>
</gene>
<feature type="compositionally biased region" description="Polar residues" evidence="1">
    <location>
        <begin position="184"/>
        <end position="201"/>
    </location>
</feature>
<evidence type="ECO:0000313" key="2">
    <source>
        <dbReference type="EMBL" id="KAF2661876.1"/>
    </source>
</evidence>
<organism evidence="2 3">
    <name type="scientific">Lophiostoma macrostomum CBS 122681</name>
    <dbReference type="NCBI Taxonomy" id="1314788"/>
    <lineage>
        <taxon>Eukaryota</taxon>
        <taxon>Fungi</taxon>
        <taxon>Dikarya</taxon>
        <taxon>Ascomycota</taxon>
        <taxon>Pezizomycotina</taxon>
        <taxon>Dothideomycetes</taxon>
        <taxon>Pleosporomycetidae</taxon>
        <taxon>Pleosporales</taxon>
        <taxon>Lophiostomataceae</taxon>
        <taxon>Lophiostoma</taxon>
    </lineage>
</organism>
<sequence>MFVACQWFCCQWTYISRQPHYRGRAYFQLEYYQLSAHALHYMVGREYFYLRLSGSFRLIPEADVDVTIKKTWSAFANEQPSSEESPPPSEPTTPDPDSGGDDFPPESPPEKDETKSRSMCGRYHANADYYPTSAYNSFTPTHHDRRPHSSLSARRMHHRRSLMSSQSQATRSRKKDKTRRAHHTLQNACKTNSPGSNTRNIDAQAPYTTAAVGTTYPNAGGT</sequence>
<evidence type="ECO:0000313" key="3">
    <source>
        <dbReference type="Proteomes" id="UP000799324"/>
    </source>
</evidence>
<dbReference type="EMBL" id="MU004291">
    <property type="protein sequence ID" value="KAF2661876.1"/>
    <property type="molecule type" value="Genomic_DNA"/>
</dbReference>
<accession>A0A6A6TR21</accession>
<reference evidence="2" key="1">
    <citation type="journal article" date="2020" name="Stud. Mycol.">
        <title>101 Dothideomycetes genomes: a test case for predicting lifestyles and emergence of pathogens.</title>
        <authorList>
            <person name="Haridas S."/>
            <person name="Albert R."/>
            <person name="Binder M."/>
            <person name="Bloem J."/>
            <person name="Labutti K."/>
            <person name="Salamov A."/>
            <person name="Andreopoulos B."/>
            <person name="Baker S."/>
            <person name="Barry K."/>
            <person name="Bills G."/>
            <person name="Bluhm B."/>
            <person name="Cannon C."/>
            <person name="Castanera R."/>
            <person name="Culley D."/>
            <person name="Daum C."/>
            <person name="Ezra D."/>
            <person name="Gonzalez J."/>
            <person name="Henrissat B."/>
            <person name="Kuo A."/>
            <person name="Liang C."/>
            <person name="Lipzen A."/>
            <person name="Lutzoni F."/>
            <person name="Magnuson J."/>
            <person name="Mondo S."/>
            <person name="Nolan M."/>
            <person name="Ohm R."/>
            <person name="Pangilinan J."/>
            <person name="Park H.-J."/>
            <person name="Ramirez L."/>
            <person name="Alfaro M."/>
            <person name="Sun H."/>
            <person name="Tritt A."/>
            <person name="Yoshinaga Y."/>
            <person name="Zwiers L.-H."/>
            <person name="Turgeon B."/>
            <person name="Goodwin S."/>
            <person name="Spatafora J."/>
            <person name="Crous P."/>
            <person name="Grigoriev I."/>
        </authorList>
    </citation>
    <scope>NUCLEOTIDE SEQUENCE</scope>
    <source>
        <strain evidence="2">CBS 122681</strain>
    </source>
</reference>
<feature type="region of interest" description="Disordered" evidence="1">
    <location>
        <begin position="136"/>
        <end position="206"/>
    </location>
</feature>
<keyword evidence="3" id="KW-1185">Reference proteome</keyword>
<dbReference type="Proteomes" id="UP000799324">
    <property type="component" value="Unassembled WGS sequence"/>
</dbReference>
<feature type="compositionally biased region" description="Pro residues" evidence="1">
    <location>
        <begin position="85"/>
        <end position="94"/>
    </location>
</feature>